<dbReference type="EMBL" id="CP012801">
    <property type="protein sequence ID" value="ALJ62739.1"/>
    <property type="molecule type" value="Genomic_DNA"/>
</dbReference>
<evidence type="ECO:0000313" key="2">
    <source>
        <dbReference type="EMBL" id="ALJ62739.1"/>
    </source>
</evidence>
<dbReference type="RefSeq" id="WP_029428023.1">
    <property type="nucleotide sequence ID" value="NZ_CP012801.1"/>
</dbReference>
<sequence>MLTNFEIEKIAEAIAKRIGHKDELLTIKQVGEMLGLTENAIRTRCSRGQIPHHKKHGNLYFSKDELTAYYLADEDSPL</sequence>
<dbReference type="InterPro" id="IPR041657">
    <property type="entry name" value="HTH_17"/>
</dbReference>
<dbReference type="InterPro" id="IPR009061">
    <property type="entry name" value="DNA-bd_dom_put_sf"/>
</dbReference>
<dbReference type="KEGG" id="bcel:BcellWH2_05541"/>
<dbReference type="AlphaFoldDB" id="A0A0N7IGE0"/>
<feature type="domain" description="Helix-turn-helix" evidence="1">
    <location>
        <begin position="24"/>
        <end position="69"/>
    </location>
</feature>
<gene>
    <name evidence="2" type="ORF">BcellWH2_05541</name>
</gene>
<proteinExistence type="predicted"/>
<dbReference type="PATRIC" id="fig|246787.4.peg.5718"/>
<evidence type="ECO:0000259" key="1">
    <source>
        <dbReference type="Pfam" id="PF12728"/>
    </source>
</evidence>
<dbReference type="Pfam" id="PF12728">
    <property type="entry name" value="HTH_17"/>
    <property type="match status" value="1"/>
</dbReference>
<reference evidence="2 3" key="1">
    <citation type="journal article" date="2015" name="Science">
        <title>Genetic determinants of in vivo fitness and diet responsiveness in multiple human gut Bacteroides.</title>
        <authorList>
            <person name="Wu M."/>
            <person name="McNulty N.P."/>
            <person name="Rodionov D.A."/>
            <person name="Khoroshkin M.S."/>
            <person name="Griffin N.W."/>
            <person name="Cheng J."/>
            <person name="Latreille P."/>
            <person name="Kerstetter R.A."/>
            <person name="Terrapon N."/>
            <person name="Henrissat B."/>
            <person name="Osterman A.L."/>
            <person name="Gordon J.I."/>
        </authorList>
    </citation>
    <scope>NUCLEOTIDE SEQUENCE [LARGE SCALE GENOMIC DNA]</scope>
    <source>
        <strain evidence="2 3">WH2</strain>
    </source>
</reference>
<dbReference type="Proteomes" id="UP000061809">
    <property type="component" value="Chromosome"/>
</dbReference>
<protein>
    <submittedName>
        <fullName evidence="2">Helix-turn-helix domain protein</fullName>
    </submittedName>
</protein>
<accession>A0A0N7IGE0</accession>
<name>A0A0N7IGE0_9BACE</name>
<dbReference type="SUPFAM" id="SSF46955">
    <property type="entry name" value="Putative DNA-binding domain"/>
    <property type="match status" value="1"/>
</dbReference>
<evidence type="ECO:0000313" key="3">
    <source>
        <dbReference type="Proteomes" id="UP000061809"/>
    </source>
</evidence>
<organism evidence="2 3">
    <name type="scientific">Bacteroides cellulosilyticus</name>
    <dbReference type="NCBI Taxonomy" id="246787"/>
    <lineage>
        <taxon>Bacteria</taxon>
        <taxon>Pseudomonadati</taxon>
        <taxon>Bacteroidota</taxon>
        <taxon>Bacteroidia</taxon>
        <taxon>Bacteroidales</taxon>
        <taxon>Bacteroidaceae</taxon>
        <taxon>Bacteroides</taxon>
    </lineage>
</organism>